<sequence>MLACMQHAFFSTNLFCLLALSACSSAPLSPETPQAQTKLLHAKQACLSAYQTQQGLVPKRNMTNLMTCFAKVTQKYGPETYGAYEPIYEKGAAESVDAAKHLREGLFTPDQYKSEIGLIREEEESAVMQKQAQTGLPAPPIVLPTPNKTSTP</sequence>
<comment type="caution">
    <text evidence="3">The sequence shown here is derived from an EMBL/GenBank/DDBJ whole genome shotgun (WGS) entry which is preliminary data.</text>
</comment>
<dbReference type="AlphaFoldDB" id="A0A251ZY36"/>
<evidence type="ECO:0000313" key="4">
    <source>
        <dbReference type="Proteomes" id="UP000194639"/>
    </source>
</evidence>
<organism evidence="3 4">
    <name type="scientific">Acetobacter orientalis</name>
    <dbReference type="NCBI Taxonomy" id="146474"/>
    <lineage>
        <taxon>Bacteria</taxon>
        <taxon>Pseudomonadati</taxon>
        <taxon>Pseudomonadota</taxon>
        <taxon>Alphaproteobacteria</taxon>
        <taxon>Acetobacterales</taxon>
        <taxon>Acetobacteraceae</taxon>
        <taxon>Acetobacter</taxon>
    </lineage>
</organism>
<protein>
    <recommendedName>
        <fullName evidence="5">Lipoprotein</fullName>
    </recommendedName>
</protein>
<gene>
    <name evidence="3" type="ORF">HK12_13620</name>
</gene>
<keyword evidence="2" id="KW-0732">Signal</keyword>
<dbReference type="EMBL" id="JOMO01000072">
    <property type="protein sequence ID" value="OUI79574.1"/>
    <property type="molecule type" value="Genomic_DNA"/>
</dbReference>
<evidence type="ECO:0000313" key="3">
    <source>
        <dbReference type="EMBL" id="OUI79574.1"/>
    </source>
</evidence>
<feature type="signal peptide" evidence="2">
    <location>
        <begin position="1"/>
        <end position="26"/>
    </location>
</feature>
<reference evidence="3 4" key="1">
    <citation type="submission" date="2014-06" db="EMBL/GenBank/DDBJ databases">
        <authorList>
            <person name="Ju J."/>
            <person name="Zhang J."/>
        </authorList>
    </citation>
    <scope>NUCLEOTIDE SEQUENCE [LARGE SCALE GENOMIC DNA]</scope>
    <source>
        <strain evidence="3">DmW_045</strain>
    </source>
</reference>
<name>A0A251ZY36_9PROT</name>
<feature type="chain" id="PRO_5011723251" description="Lipoprotein" evidence="2">
    <location>
        <begin position="27"/>
        <end position="152"/>
    </location>
</feature>
<evidence type="ECO:0000256" key="1">
    <source>
        <dbReference type="SAM" id="MobiDB-lite"/>
    </source>
</evidence>
<evidence type="ECO:0000256" key="2">
    <source>
        <dbReference type="SAM" id="SignalP"/>
    </source>
</evidence>
<feature type="region of interest" description="Disordered" evidence="1">
    <location>
        <begin position="125"/>
        <end position="152"/>
    </location>
</feature>
<evidence type="ECO:0008006" key="5">
    <source>
        <dbReference type="Google" id="ProtNLM"/>
    </source>
</evidence>
<proteinExistence type="predicted"/>
<accession>A0A251ZY36</accession>
<dbReference type="Proteomes" id="UP000194639">
    <property type="component" value="Unassembled WGS sequence"/>
</dbReference>